<protein>
    <submittedName>
        <fullName evidence="1">Uncharacterized protein</fullName>
    </submittedName>
</protein>
<dbReference type="RefSeq" id="WP_201018884.1">
    <property type="nucleotide sequence ID" value="NZ_JAUQOO010000006.1"/>
</dbReference>
<reference evidence="1 2" key="1">
    <citation type="submission" date="2023-07" db="EMBL/GenBank/DDBJ databases">
        <title>Identification of four novel Pseudomonas species associated with bacterial leaf spot of cucurbits.</title>
        <authorList>
            <person name="Fullem K.R."/>
        </authorList>
    </citation>
    <scope>NUCLEOTIDE SEQUENCE [LARGE SCALE GENOMIC DNA]</scope>
    <source>
        <strain evidence="1 2">KFB 138</strain>
    </source>
</reference>
<comment type="caution">
    <text evidence="1">The sequence shown here is derived from an EMBL/GenBank/DDBJ whole genome shotgun (WGS) entry which is preliminary data.</text>
</comment>
<keyword evidence="2" id="KW-1185">Reference proteome</keyword>
<proteinExistence type="predicted"/>
<organism evidence="1 2">
    <name type="scientific">Pseudomonas serbiensis</name>
    <dbReference type="NCBI Taxonomy" id="3064350"/>
    <lineage>
        <taxon>Bacteria</taxon>
        <taxon>Pseudomonadati</taxon>
        <taxon>Pseudomonadota</taxon>
        <taxon>Gammaproteobacteria</taxon>
        <taxon>Pseudomonadales</taxon>
        <taxon>Pseudomonadaceae</taxon>
        <taxon>Pseudomonas</taxon>
    </lineage>
</organism>
<evidence type="ECO:0000313" key="2">
    <source>
        <dbReference type="Proteomes" id="UP001223016"/>
    </source>
</evidence>
<accession>A0ABT9CQG4</accession>
<name>A0ABT9CQG4_9PSED</name>
<evidence type="ECO:0000313" key="1">
    <source>
        <dbReference type="EMBL" id="MDO7927108.1"/>
    </source>
</evidence>
<sequence>MIESWILPMVDVVEGMLTFSFDDEWQVIKFDESQWYCDRMKRQLKGMDILAIKDERHWWIEIKDCLGYEPANIPRMSGADPSGVTSTKEWLAGQSFAGDVKVQRQKLFIIDEVMQKFRDTLASVVIAQREGDQELRAYVAPIKGNPPLVVVLLLTWEPREYGRLAARLKLKLDMALKPYGLTGFVVNETCRVPGLDPAITRAP</sequence>
<dbReference type="EMBL" id="JAUQOO010000006">
    <property type="protein sequence ID" value="MDO7927108.1"/>
    <property type="molecule type" value="Genomic_DNA"/>
</dbReference>
<dbReference type="Proteomes" id="UP001223016">
    <property type="component" value="Unassembled WGS sequence"/>
</dbReference>
<gene>
    <name evidence="1" type="ORF">Q6A51_09985</name>
</gene>